<dbReference type="RefSeq" id="WP_066860446.1">
    <property type="nucleotide sequence ID" value="NZ_CABKVV010000009.1"/>
</dbReference>
<evidence type="ECO:0008006" key="3">
    <source>
        <dbReference type="Google" id="ProtNLM"/>
    </source>
</evidence>
<sequence>MKNKVIKVIVCGVAVLIVVVFFLKANSYNISLSLNGLTCGNLSIIDEDINSSGESIRIVKAVKNDQNTVLVKLTKNIIGFWFVSEIREECMAELPLIQMSWIKTVGVQRDSFENESTFVIEYNGYYLGNNAIKKLKLEKEQLPNGYVIHIFQVGSEYVLHIISDGNTLPIENIYQNLLANGCVQ</sequence>
<proteinExistence type="predicted"/>
<evidence type="ECO:0000313" key="2">
    <source>
        <dbReference type="Proteomes" id="UP001524473"/>
    </source>
</evidence>
<comment type="caution">
    <text evidence="1">The sequence shown here is derived from an EMBL/GenBank/DDBJ whole genome shotgun (WGS) entry which is preliminary data.</text>
</comment>
<name>A0ABT1RYJ7_9FIRM</name>
<gene>
    <name evidence="1" type="ORF">NE695_07310</name>
</gene>
<keyword evidence="2" id="KW-1185">Reference proteome</keyword>
<reference evidence="1 2" key="1">
    <citation type="submission" date="2022-06" db="EMBL/GenBank/DDBJ databases">
        <title>Isolation of gut microbiota from human fecal samples.</title>
        <authorList>
            <person name="Pamer E.G."/>
            <person name="Barat B."/>
            <person name="Waligurski E."/>
            <person name="Medina S."/>
            <person name="Paddock L."/>
            <person name="Mostad J."/>
        </authorList>
    </citation>
    <scope>NUCLEOTIDE SEQUENCE [LARGE SCALE GENOMIC DNA]</scope>
    <source>
        <strain evidence="1 2">DFI.9.73</strain>
    </source>
</reference>
<protein>
    <recommendedName>
        <fullName evidence="3">DUF4367 domain-containing protein</fullName>
    </recommendedName>
</protein>
<accession>A0ABT1RYJ7</accession>
<evidence type="ECO:0000313" key="1">
    <source>
        <dbReference type="EMBL" id="MCQ4839719.1"/>
    </source>
</evidence>
<organism evidence="1 2">
    <name type="scientific">Neglectibacter timonensis</name>
    <dbReference type="NCBI Taxonomy" id="1776382"/>
    <lineage>
        <taxon>Bacteria</taxon>
        <taxon>Bacillati</taxon>
        <taxon>Bacillota</taxon>
        <taxon>Clostridia</taxon>
        <taxon>Eubacteriales</taxon>
        <taxon>Oscillospiraceae</taxon>
        <taxon>Neglectibacter</taxon>
    </lineage>
</organism>
<dbReference type="EMBL" id="JANFZH010000013">
    <property type="protein sequence ID" value="MCQ4839719.1"/>
    <property type="molecule type" value="Genomic_DNA"/>
</dbReference>
<dbReference type="GeneID" id="90531186"/>
<dbReference type="Proteomes" id="UP001524473">
    <property type="component" value="Unassembled WGS sequence"/>
</dbReference>